<accession>D1Z254</accession>
<reference evidence="4" key="3">
    <citation type="journal article" date="2011" name="PLoS ONE">
        <title>Genome sequence of a mesophilic hydrogenotrophic methanogen Methanocella paludicola, the first cultivated representative of the order Methanocellales.</title>
        <authorList>
            <person name="Sakai S."/>
            <person name="Takaki Y."/>
            <person name="Shimamura S."/>
            <person name="Sekine M."/>
            <person name="Tajima T."/>
            <person name="Kosugi H."/>
            <person name="Ichikawa N."/>
            <person name="Tasumi E."/>
            <person name="Hiraki A.T."/>
            <person name="Shimizu A."/>
            <person name="Kato Y."/>
            <person name="Nishiko R."/>
            <person name="Mori K."/>
            <person name="Fujita N."/>
            <person name="Imachi H."/>
            <person name="Takai K."/>
        </authorList>
    </citation>
    <scope>NUCLEOTIDE SEQUENCE [LARGE SCALE GENOMIC DNA]</scope>
    <source>
        <strain evidence="4">DSM 17711 / JCM 13418 / NBRC 101707 / SANAE</strain>
    </source>
</reference>
<dbReference type="Proteomes" id="UP000001882">
    <property type="component" value="Chromosome"/>
</dbReference>
<gene>
    <name evidence="3" type="ordered locus">MCP_2704</name>
</gene>
<dbReference type="OrthoDB" id="103472at2157"/>
<dbReference type="Pfam" id="PF00535">
    <property type="entry name" value="Glycos_transf_2"/>
    <property type="match status" value="1"/>
</dbReference>
<keyword evidence="1" id="KW-0472">Membrane</keyword>
<dbReference type="STRING" id="304371.MCP_2704"/>
<dbReference type="InterPro" id="IPR026456">
    <property type="entry name" value="GCTrfase_AglJ"/>
</dbReference>
<reference evidence="3 4" key="2">
    <citation type="journal article" date="2008" name="Int. J. Syst. Evol. Microbiol.">
        <title>Methanocella paludicola gen. nov., sp. nov., a methane-producing archaeon, the first isolate of the lineage 'Rice Cluster I', and proposal of the new archaeal order Methanocellales ord. nov.</title>
        <authorList>
            <person name="Sakai S."/>
            <person name="Imachi H."/>
            <person name="Hanada S."/>
            <person name="Ohashi A."/>
            <person name="Harada H."/>
            <person name="Kamagata Y."/>
        </authorList>
    </citation>
    <scope>NUCLEOTIDE SEQUENCE [LARGE SCALE GENOMIC DNA]</scope>
    <source>
        <strain evidence="4">DSM 17711 / JCM 13418 / NBRC 101707 / SANAE</strain>
    </source>
</reference>
<dbReference type="GO" id="GO:0016757">
    <property type="term" value="F:glycosyltransferase activity"/>
    <property type="evidence" value="ECO:0007669"/>
    <property type="project" value="InterPro"/>
</dbReference>
<proteinExistence type="predicted"/>
<protein>
    <submittedName>
        <fullName evidence="3">Glycosyltransferase</fullName>
    </submittedName>
</protein>
<dbReference type="InterPro" id="IPR029044">
    <property type="entry name" value="Nucleotide-diphossugar_trans"/>
</dbReference>
<feature type="transmembrane region" description="Helical" evidence="1">
    <location>
        <begin position="228"/>
        <end position="250"/>
    </location>
</feature>
<dbReference type="PANTHER" id="PTHR48090">
    <property type="entry name" value="UNDECAPRENYL-PHOSPHATE 4-DEOXY-4-FORMAMIDO-L-ARABINOSE TRANSFERASE-RELATED"/>
    <property type="match status" value="1"/>
</dbReference>
<dbReference type="EMBL" id="AP011532">
    <property type="protein sequence ID" value="BAI62776.1"/>
    <property type="molecule type" value="Genomic_DNA"/>
</dbReference>
<evidence type="ECO:0000256" key="1">
    <source>
        <dbReference type="SAM" id="Phobius"/>
    </source>
</evidence>
<dbReference type="InterPro" id="IPR001173">
    <property type="entry name" value="Glyco_trans_2-like"/>
</dbReference>
<dbReference type="NCBIfam" id="TIGR04182">
    <property type="entry name" value="glyco_TIGR04182"/>
    <property type="match status" value="1"/>
</dbReference>
<dbReference type="AlphaFoldDB" id="D1Z254"/>
<organism evidence="3 4">
    <name type="scientific">Methanocella paludicola (strain DSM 17711 / JCM 13418 / NBRC 101707 / SANAE)</name>
    <dbReference type="NCBI Taxonomy" id="304371"/>
    <lineage>
        <taxon>Archaea</taxon>
        <taxon>Methanobacteriati</taxon>
        <taxon>Methanobacteriota</taxon>
        <taxon>Stenosarchaea group</taxon>
        <taxon>Methanomicrobia</taxon>
        <taxon>Methanocellales</taxon>
        <taxon>Methanocellaceae</taxon>
        <taxon>Methanocella</taxon>
    </lineage>
</organism>
<dbReference type="InParanoid" id="D1Z254"/>
<evidence type="ECO:0000313" key="4">
    <source>
        <dbReference type="Proteomes" id="UP000001882"/>
    </source>
</evidence>
<name>D1Z254_METPS</name>
<dbReference type="GeneID" id="8682412"/>
<dbReference type="CAZy" id="GT2">
    <property type="family name" value="Glycosyltransferase Family 2"/>
</dbReference>
<keyword evidence="1" id="KW-1133">Transmembrane helix</keyword>
<keyword evidence="4" id="KW-1185">Reference proteome</keyword>
<dbReference type="CDD" id="cd04179">
    <property type="entry name" value="DPM_DPG-synthase_like"/>
    <property type="match status" value="1"/>
</dbReference>
<dbReference type="eggNOG" id="arCOG00894">
    <property type="taxonomic scope" value="Archaea"/>
</dbReference>
<dbReference type="Gene3D" id="3.90.550.10">
    <property type="entry name" value="Spore Coat Polysaccharide Biosynthesis Protein SpsA, Chain A"/>
    <property type="match status" value="1"/>
</dbReference>
<dbReference type="SUPFAM" id="SSF53448">
    <property type="entry name" value="Nucleotide-diphospho-sugar transferases"/>
    <property type="match status" value="1"/>
</dbReference>
<dbReference type="KEGG" id="mpd:MCP_2704"/>
<dbReference type="PATRIC" id="fig|304371.9.peg.2768"/>
<keyword evidence="1" id="KW-0812">Transmembrane</keyword>
<evidence type="ECO:0000259" key="2">
    <source>
        <dbReference type="Pfam" id="PF00535"/>
    </source>
</evidence>
<feature type="domain" description="Glycosyltransferase 2-like" evidence="2">
    <location>
        <begin position="6"/>
        <end position="161"/>
    </location>
</feature>
<reference evidence="3 4" key="1">
    <citation type="journal article" date="2007" name="Appl. Environ. Microbiol.">
        <title>Isolation of key methanogens for global methane emission from rice paddy fields: a novel isolate affiliated with the clone cluster rice cluster I.</title>
        <authorList>
            <person name="Sakai S."/>
            <person name="Imachi H."/>
            <person name="Sekiguchi Y."/>
            <person name="Ohashi A."/>
            <person name="Harada H."/>
            <person name="Kamagata Y."/>
        </authorList>
    </citation>
    <scope>NUCLEOTIDE SEQUENCE [LARGE SCALE GENOMIC DNA]</scope>
    <source>
        <strain evidence="4">DSM 17711 / JCM 13418 / NBRC 101707 / SANAE</strain>
    </source>
</reference>
<sequence length="299" mass="33058">MKDNVCILIPTLNEGKTIRDLVARFKALGYEDVLVIDGNSSDDTVSEAKAAGARVISQDGKGKGTAVQQAFGLIDRDITVMIDGDGTYLPEEVEKLIEPIAAGKADHVMGNRFANYEKGAFTGLNLFGNKVLNKLFNIDYKVCLEDILTGYRAFDNKAIKRMDLNQSGFGIEVELTVESIKKDLRMLEVPISYRARAAGAPTKLNPLEDGFKIGYTIYKLGKTYNPMLYLSIVGAIFVAAGIAVGTYVTWDWFKGINHLPLTILTALLTITGVQIFIFGYLSDMIVQVQRETLRELRKR</sequence>
<feature type="transmembrane region" description="Helical" evidence="1">
    <location>
        <begin position="262"/>
        <end position="281"/>
    </location>
</feature>
<dbReference type="PANTHER" id="PTHR48090:SF7">
    <property type="entry name" value="RFBJ PROTEIN"/>
    <property type="match status" value="1"/>
</dbReference>
<evidence type="ECO:0000313" key="3">
    <source>
        <dbReference type="EMBL" id="BAI62776.1"/>
    </source>
</evidence>
<dbReference type="InterPro" id="IPR050256">
    <property type="entry name" value="Glycosyltransferase_2"/>
</dbReference>
<dbReference type="RefSeq" id="WP_012901450.1">
    <property type="nucleotide sequence ID" value="NC_013665.1"/>
</dbReference>